<sequence>MTVYRDVMPAIVRVIAADTMDSTARQSWQKLIERKVDGGFRALLGARDQFDFDCILHALLHRELTSAEWDVLYAKYSTHDRRRLDAINRLIPKISAPCPHLFLTKAVYTWAIPKLKGKDGKRSTHVLRLPDAFYDINTWDMDARPDSTRSRWRRGIWKSLDALEEQAVVRVTEILEREQLI</sequence>
<evidence type="ECO:0000313" key="2">
    <source>
        <dbReference type="Proteomes" id="UP000509383"/>
    </source>
</evidence>
<dbReference type="KEGG" id="ptw:TUM18999_57570"/>
<reference evidence="1 2" key="1">
    <citation type="submission" date="2020-05" db="EMBL/GenBank/DDBJ databases">
        <title>Characterization of novel class B3 metallo-beta-lactamase from novel Pseudomonas species.</title>
        <authorList>
            <person name="Yamada K."/>
            <person name="Aoki K."/>
            <person name="Ishii Y."/>
        </authorList>
    </citation>
    <scope>NUCLEOTIDE SEQUENCE [LARGE SCALE GENOMIC DNA]</scope>
    <source>
        <strain evidence="1 2">TUM18999</strain>
    </source>
</reference>
<dbReference type="Proteomes" id="UP000509383">
    <property type="component" value="Chromosome"/>
</dbReference>
<name>A0A6J4EEA3_9PSED</name>
<proteinExistence type="predicted"/>
<dbReference type="EMBL" id="AP023189">
    <property type="protein sequence ID" value="BCG27566.1"/>
    <property type="molecule type" value="Genomic_DNA"/>
</dbReference>
<organism evidence="1 2">
    <name type="scientific">Pseudomonas tohonis</name>
    <dbReference type="NCBI Taxonomy" id="2725477"/>
    <lineage>
        <taxon>Bacteria</taxon>
        <taxon>Pseudomonadati</taxon>
        <taxon>Pseudomonadota</taxon>
        <taxon>Gammaproteobacteria</taxon>
        <taxon>Pseudomonadales</taxon>
        <taxon>Pseudomonadaceae</taxon>
        <taxon>Pseudomonas</taxon>
    </lineage>
</organism>
<accession>A0A6J4EEA3</accession>
<evidence type="ECO:0000313" key="1">
    <source>
        <dbReference type="EMBL" id="BCG27566.1"/>
    </source>
</evidence>
<dbReference type="RefSeq" id="WP_173178643.1">
    <property type="nucleotide sequence ID" value="NZ_AP023189.1"/>
</dbReference>
<gene>
    <name evidence="1" type="ORF">TUM18999_57570</name>
</gene>
<protein>
    <submittedName>
        <fullName evidence="1">Uncharacterized protein</fullName>
    </submittedName>
</protein>
<dbReference type="AlphaFoldDB" id="A0A6J4EEA3"/>